<keyword evidence="2" id="KW-1185">Reference proteome</keyword>
<evidence type="ECO:0008006" key="3">
    <source>
        <dbReference type="Google" id="ProtNLM"/>
    </source>
</evidence>
<proteinExistence type="predicted"/>
<evidence type="ECO:0000313" key="2">
    <source>
        <dbReference type="Proteomes" id="UP000465304"/>
    </source>
</evidence>
<evidence type="ECO:0000313" key="1">
    <source>
        <dbReference type="EMBL" id="GFH00053.1"/>
    </source>
</evidence>
<sequence>MRLDGAVNHIPGLSPGAPMDDPRLDLLDLYVFQSPADPSRTALILTANPEGEALHPGAVYRLAIDHNGDLRNDIAFSFVFSAPVEGRQTVDVYLAVGNQASAIAAVGSRIFGDIEVSFDATPPKTVGSGGFTFFAGARSDPAFVDLDGSGRDSRAQANVIAMMIELPNSYLSADPDVRIWARCSLLSDDEWVHADRIGHPWIGNLITTADTRDDYNAGEPNRDRERWIGHLIELMARTGGYTRDEAISAINAEGTLPDVLTYNPNQPAKYPNGRTLTDDVAGYRIAFLTKKARPSPGLSPHTDILPEVPYLGAPH</sequence>
<gene>
    <name evidence="1" type="ORF">MHIP_05360</name>
</gene>
<dbReference type="Proteomes" id="UP000465304">
    <property type="component" value="Unassembled WGS sequence"/>
</dbReference>
<comment type="caution">
    <text evidence="1">The sequence shown here is derived from an EMBL/GenBank/DDBJ whole genome shotgun (WGS) entry which is preliminary data.</text>
</comment>
<dbReference type="AlphaFoldDB" id="A0A7I9ZGT8"/>
<dbReference type="Pfam" id="PF14224">
    <property type="entry name" value="DUF4331"/>
    <property type="match status" value="2"/>
</dbReference>
<protein>
    <recommendedName>
        <fullName evidence="3">DUF4331 domain-containing protein</fullName>
    </recommendedName>
</protein>
<dbReference type="EMBL" id="BLLB01000002">
    <property type="protein sequence ID" value="GFH00053.1"/>
    <property type="molecule type" value="Genomic_DNA"/>
</dbReference>
<reference evidence="1 2" key="1">
    <citation type="journal article" date="2019" name="Emerg. Microbes Infect.">
        <title>Comprehensive subspecies identification of 175 nontuberculous mycobacteria species based on 7547 genomic profiles.</title>
        <authorList>
            <person name="Matsumoto Y."/>
            <person name="Kinjo T."/>
            <person name="Motooka D."/>
            <person name="Nabeya D."/>
            <person name="Jung N."/>
            <person name="Uechi K."/>
            <person name="Horii T."/>
            <person name="Iida T."/>
            <person name="Fujita J."/>
            <person name="Nakamura S."/>
        </authorList>
    </citation>
    <scope>NUCLEOTIDE SEQUENCE [LARGE SCALE GENOMIC DNA]</scope>
    <source>
        <strain evidence="1 2">JCM 30996</strain>
    </source>
</reference>
<organism evidence="1 2">
    <name type="scientific">Mycolicibacterium hippocampi</name>
    <dbReference type="NCBI Taxonomy" id="659824"/>
    <lineage>
        <taxon>Bacteria</taxon>
        <taxon>Bacillati</taxon>
        <taxon>Actinomycetota</taxon>
        <taxon>Actinomycetes</taxon>
        <taxon>Mycobacteriales</taxon>
        <taxon>Mycobacteriaceae</taxon>
        <taxon>Mycolicibacterium</taxon>
    </lineage>
</organism>
<accession>A0A7I9ZGT8</accession>
<name>A0A7I9ZGT8_9MYCO</name>
<dbReference type="InterPro" id="IPR025566">
    <property type="entry name" value="DUF4331"/>
</dbReference>